<dbReference type="PANTHER" id="PTHR44757:SF2">
    <property type="entry name" value="BIOFILM ARCHITECTURE MAINTENANCE PROTEIN MBAA"/>
    <property type="match status" value="1"/>
</dbReference>
<feature type="domain" description="PAC" evidence="2">
    <location>
        <begin position="228"/>
        <end position="280"/>
    </location>
</feature>
<dbReference type="InterPro" id="IPR000700">
    <property type="entry name" value="PAS-assoc_C"/>
</dbReference>
<feature type="domain" description="PAS" evidence="1">
    <location>
        <begin position="154"/>
        <end position="224"/>
    </location>
</feature>
<proteinExistence type="predicted"/>
<evidence type="ECO:0000313" key="4">
    <source>
        <dbReference type="EMBL" id="UUY05287.1"/>
    </source>
</evidence>
<dbReference type="InterPro" id="IPR001610">
    <property type="entry name" value="PAC"/>
</dbReference>
<dbReference type="RefSeq" id="WP_353865747.1">
    <property type="nucleotide sequence ID" value="NZ_CP088295.1"/>
</dbReference>
<keyword evidence="5" id="KW-1185">Reference proteome</keyword>
<dbReference type="CDD" id="cd01949">
    <property type="entry name" value="GGDEF"/>
    <property type="match status" value="1"/>
</dbReference>
<dbReference type="Pfam" id="PF00990">
    <property type="entry name" value="GGDEF"/>
    <property type="match status" value="1"/>
</dbReference>
<sequence>MTQDHVSSIGPDGGRRQAELLAGVLRAATEFSIIATELDGTITVFNEGAERMLGYRADEVIGRMTPELIHDPQEIAERATELGMAPSFEVFVALVRNGDAEMREWTYVRKDGTKIPVSLTVTAIRDTHGEVTGFVGIARDIAESRRAQTELRAAEELFRRTFEGAAIGVALVAPDGRWLQVNRALCDILGYSAEELLAGSFQEITHPDDLETDLELVADVLAGRIEGYEMEKRYLRKDGTAIWGLLTVSLVRAEDGTPQHFVSQVQDITARKQAEAALAHQATHDDLTGLWNRRRMDEELHRVSAHARRYGSDAALLLIDLDGFKAINDRLGHAAGDAFLNAVGASLRSALRESDSCARIGGDEFAVLLPHSDQESAQLTAERIVSGISALRAGTAPDDPTATASVGVALLTADEDPDAWMRTADVALYRAKAEGGGRAIVAPPAA</sequence>
<evidence type="ECO:0000259" key="3">
    <source>
        <dbReference type="PROSITE" id="PS50887"/>
    </source>
</evidence>
<reference evidence="5" key="1">
    <citation type="submission" date="2021-11" db="EMBL/GenBank/DDBJ databases">
        <title>Cultivation dependent microbiological survey of springs from the worlds oldest radium mine currently devoted to the extraction of radon-saturated water.</title>
        <authorList>
            <person name="Kapinusova G."/>
            <person name="Smrhova T."/>
            <person name="Strejcek M."/>
            <person name="Suman J."/>
            <person name="Jani K."/>
            <person name="Pajer P."/>
            <person name="Uhlik O."/>
        </authorList>
    </citation>
    <scope>NUCLEOTIDE SEQUENCE [LARGE SCALE GENOMIC DNA]</scope>
    <source>
        <strain evidence="5">J379</strain>
    </source>
</reference>
<dbReference type="Proteomes" id="UP001058860">
    <property type="component" value="Chromosome"/>
</dbReference>
<dbReference type="InterPro" id="IPR052155">
    <property type="entry name" value="Biofilm_reg_signaling"/>
</dbReference>
<dbReference type="PROSITE" id="PS50887">
    <property type="entry name" value="GGDEF"/>
    <property type="match status" value="1"/>
</dbReference>
<name>A0ABY5PLT8_9ACTN</name>
<dbReference type="SMART" id="SM00091">
    <property type="entry name" value="PAS"/>
    <property type="match status" value="2"/>
</dbReference>
<dbReference type="PROSITE" id="PS50113">
    <property type="entry name" value="PAC"/>
    <property type="match status" value="2"/>
</dbReference>
<dbReference type="Gene3D" id="3.30.70.270">
    <property type="match status" value="1"/>
</dbReference>
<dbReference type="Pfam" id="PF13426">
    <property type="entry name" value="PAS_9"/>
    <property type="match status" value="2"/>
</dbReference>
<feature type="domain" description="GGDEF" evidence="3">
    <location>
        <begin position="312"/>
        <end position="444"/>
    </location>
</feature>
<evidence type="ECO:0000259" key="2">
    <source>
        <dbReference type="PROSITE" id="PS50113"/>
    </source>
</evidence>
<dbReference type="InterPro" id="IPR000160">
    <property type="entry name" value="GGDEF_dom"/>
</dbReference>
<dbReference type="PROSITE" id="PS50112">
    <property type="entry name" value="PAS"/>
    <property type="match status" value="2"/>
</dbReference>
<dbReference type="NCBIfam" id="TIGR00254">
    <property type="entry name" value="GGDEF"/>
    <property type="match status" value="1"/>
</dbReference>
<dbReference type="InterPro" id="IPR035965">
    <property type="entry name" value="PAS-like_dom_sf"/>
</dbReference>
<feature type="domain" description="PAS" evidence="1">
    <location>
        <begin position="17"/>
        <end position="70"/>
    </location>
</feature>
<dbReference type="EMBL" id="CP088295">
    <property type="protein sequence ID" value="UUY05287.1"/>
    <property type="molecule type" value="Genomic_DNA"/>
</dbReference>
<dbReference type="NCBIfam" id="TIGR00229">
    <property type="entry name" value="sensory_box"/>
    <property type="match status" value="2"/>
</dbReference>
<organism evidence="4 5">
    <name type="scientific">Svornostia abyssi</name>
    <dbReference type="NCBI Taxonomy" id="2898438"/>
    <lineage>
        <taxon>Bacteria</taxon>
        <taxon>Bacillati</taxon>
        <taxon>Actinomycetota</taxon>
        <taxon>Thermoleophilia</taxon>
        <taxon>Solirubrobacterales</taxon>
        <taxon>Baekduiaceae</taxon>
        <taxon>Svornostia</taxon>
    </lineage>
</organism>
<evidence type="ECO:0000259" key="1">
    <source>
        <dbReference type="PROSITE" id="PS50112"/>
    </source>
</evidence>
<evidence type="ECO:0000313" key="5">
    <source>
        <dbReference type="Proteomes" id="UP001058860"/>
    </source>
</evidence>
<dbReference type="SUPFAM" id="SSF55073">
    <property type="entry name" value="Nucleotide cyclase"/>
    <property type="match status" value="1"/>
</dbReference>
<dbReference type="InterPro" id="IPR043128">
    <property type="entry name" value="Rev_trsase/Diguanyl_cyclase"/>
</dbReference>
<dbReference type="SMART" id="SM00086">
    <property type="entry name" value="PAC"/>
    <property type="match status" value="2"/>
</dbReference>
<gene>
    <name evidence="4" type="ORF">LRS13_07135</name>
</gene>
<accession>A0ABY5PLT8</accession>
<feature type="domain" description="PAC" evidence="2">
    <location>
        <begin position="101"/>
        <end position="153"/>
    </location>
</feature>
<dbReference type="SMART" id="SM00267">
    <property type="entry name" value="GGDEF"/>
    <property type="match status" value="1"/>
</dbReference>
<dbReference type="SUPFAM" id="SSF55785">
    <property type="entry name" value="PYP-like sensor domain (PAS domain)"/>
    <property type="match status" value="2"/>
</dbReference>
<dbReference type="InterPro" id="IPR000014">
    <property type="entry name" value="PAS"/>
</dbReference>
<dbReference type="InterPro" id="IPR029787">
    <property type="entry name" value="Nucleotide_cyclase"/>
</dbReference>
<dbReference type="Gene3D" id="3.30.450.20">
    <property type="entry name" value="PAS domain"/>
    <property type="match status" value="2"/>
</dbReference>
<protein>
    <submittedName>
        <fullName evidence="4">PAS domain S-box protein</fullName>
    </submittedName>
</protein>
<dbReference type="PANTHER" id="PTHR44757">
    <property type="entry name" value="DIGUANYLATE CYCLASE DGCP"/>
    <property type="match status" value="1"/>
</dbReference>
<dbReference type="CDD" id="cd00130">
    <property type="entry name" value="PAS"/>
    <property type="match status" value="2"/>
</dbReference>